<comment type="similarity">
    <text evidence="5">Belongs to the DEAD box helicase family.</text>
</comment>
<evidence type="ECO:0000256" key="2">
    <source>
        <dbReference type="ARBA" id="ARBA00022801"/>
    </source>
</evidence>
<dbReference type="EC" id="3.6.4.-" evidence="11"/>
<evidence type="ECO:0000256" key="4">
    <source>
        <dbReference type="ARBA" id="ARBA00022840"/>
    </source>
</evidence>
<feature type="short sequence motif" description="Q motif" evidence="6">
    <location>
        <begin position="1"/>
        <end position="29"/>
    </location>
</feature>
<dbReference type="InterPro" id="IPR001650">
    <property type="entry name" value="Helicase_C-like"/>
</dbReference>
<evidence type="ECO:0000259" key="10">
    <source>
        <dbReference type="PROSITE" id="PS51195"/>
    </source>
</evidence>
<dbReference type="InterPro" id="IPR050079">
    <property type="entry name" value="DEAD_box_RNA_helicase"/>
</dbReference>
<dbReference type="Proteomes" id="UP001252186">
    <property type="component" value="Unassembled WGS sequence"/>
</dbReference>
<evidence type="ECO:0000256" key="3">
    <source>
        <dbReference type="ARBA" id="ARBA00022806"/>
    </source>
</evidence>
<comment type="caution">
    <text evidence="11">The sequence shown here is derived from an EMBL/GenBank/DDBJ whole genome shotgun (WGS) entry which is preliminary data.</text>
</comment>
<proteinExistence type="inferred from homology"/>
<evidence type="ECO:0000256" key="5">
    <source>
        <dbReference type="ARBA" id="ARBA00038437"/>
    </source>
</evidence>
<dbReference type="Gene3D" id="3.40.50.300">
    <property type="entry name" value="P-loop containing nucleotide triphosphate hydrolases"/>
    <property type="match status" value="2"/>
</dbReference>
<evidence type="ECO:0000256" key="6">
    <source>
        <dbReference type="PROSITE-ProRule" id="PRU00552"/>
    </source>
</evidence>
<dbReference type="RefSeq" id="WP_311593942.1">
    <property type="nucleotide sequence ID" value="NZ_JAVRHV010000006.1"/>
</dbReference>
<evidence type="ECO:0000259" key="8">
    <source>
        <dbReference type="PROSITE" id="PS51192"/>
    </source>
</evidence>
<feature type="region of interest" description="Disordered" evidence="7">
    <location>
        <begin position="378"/>
        <end position="418"/>
    </location>
</feature>
<keyword evidence="1" id="KW-0547">Nucleotide-binding</keyword>
<name>A0ABU2Y7Q1_9FLAO</name>
<evidence type="ECO:0000256" key="7">
    <source>
        <dbReference type="SAM" id="MobiDB-lite"/>
    </source>
</evidence>
<keyword evidence="4" id="KW-0067">ATP-binding</keyword>
<organism evidence="11 12">
    <name type="scientific">Urechidicola vernalis</name>
    <dbReference type="NCBI Taxonomy" id="3075600"/>
    <lineage>
        <taxon>Bacteria</taxon>
        <taxon>Pseudomonadati</taxon>
        <taxon>Bacteroidota</taxon>
        <taxon>Flavobacteriia</taxon>
        <taxon>Flavobacteriales</taxon>
        <taxon>Flavobacteriaceae</taxon>
        <taxon>Urechidicola</taxon>
    </lineage>
</organism>
<dbReference type="SMART" id="SM00490">
    <property type="entry name" value="HELICc"/>
    <property type="match status" value="1"/>
</dbReference>
<reference evidence="11 12" key="1">
    <citation type="submission" date="2023-09" db="EMBL/GenBank/DDBJ databases">
        <authorList>
            <person name="Rey-Velasco X."/>
        </authorList>
    </citation>
    <scope>NUCLEOTIDE SEQUENCE [LARGE SCALE GENOMIC DNA]</scope>
    <source>
        <strain evidence="11 12">P050</strain>
    </source>
</reference>
<dbReference type="InterPro" id="IPR027417">
    <property type="entry name" value="P-loop_NTPase"/>
</dbReference>
<dbReference type="PANTHER" id="PTHR47959">
    <property type="entry name" value="ATP-DEPENDENT RNA HELICASE RHLE-RELATED"/>
    <property type="match status" value="1"/>
</dbReference>
<evidence type="ECO:0000256" key="1">
    <source>
        <dbReference type="ARBA" id="ARBA00022741"/>
    </source>
</evidence>
<dbReference type="SMART" id="SM00487">
    <property type="entry name" value="DEXDc"/>
    <property type="match status" value="1"/>
</dbReference>
<keyword evidence="3 11" id="KW-0347">Helicase</keyword>
<dbReference type="SUPFAM" id="SSF52540">
    <property type="entry name" value="P-loop containing nucleoside triphosphate hydrolases"/>
    <property type="match status" value="1"/>
</dbReference>
<feature type="compositionally biased region" description="Polar residues" evidence="7">
    <location>
        <begin position="389"/>
        <end position="398"/>
    </location>
</feature>
<dbReference type="PROSITE" id="PS51195">
    <property type="entry name" value="Q_MOTIF"/>
    <property type="match status" value="1"/>
</dbReference>
<dbReference type="Pfam" id="PF00270">
    <property type="entry name" value="DEAD"/>
    <property type="match status" value="1"/>
</dbReference>
<dbReference type="EMBL" id="JAVRHV010000006">
    <property type="protein sequence ID" value="MDT0553856.1"/>
    <property type="molecule type" value="Genomic_DNA"/>
</dbReference>
<dbReference type="GO" id="GO:0004386">
    <property type="term" value="F:helicase activity"/>
    <property type="evidence" value="ECO:0007669"/>
    <property type="project" value="UniProtKB-KW"/>
</dbReference>
<dbReference type="Pfam" id="PF00271">
    <property type="entry name" value="Helicase_C"/>
    <property type="match status" value="1"/>
</dbReference>
<evidence type="ECO:0000313" key="11">
    <source>
        <dbReference type="EMBL" id="MDT0553856.1"/>
    </source>
</evidence>
<dbReference type="CDD" id="cd18787">
    <property type="entry name" value="SF2_C_DEAD"/>
    <property type="match status" value="1"/>
</dbReference>
<dbReference type="InterPro" id="IPR011545">
    <property type="entry name" value="DEAD/DEAH_box_helicase_dom"/>
</dbReference>
<dbReference type="PROSITE" id="PS51194">
    <property type="entry name" value="HELICASE_CTER"/>
    <property type="match status" value="1"/>
</dbReference>
<sequence length="418" mass="46707">MHFSELPLDKSILKAIKETGYDAPTPIQEKCIPLVLENKDIIASAQTGTGKTAAFALPIIEKLIWHQNSKKKGKKIRALIVSPTRELAVQIQDDFKTYAKYTNLRTTVVFGGTSIEPQKDVLKKGVDVLIATPGRLLDLRKQDILSLSHIQTLVLDEADLMLDMGFYDDVNKIVKVCPKNRQVLLFSATMPKKVLQLANVILNNPEKVEVAANSSAAKNVNQLLYYVPRKKKLELCLHLLRNTVKGSILIFRRTKFGVDKLESSLKKNGYNVTSLHGDKSQSARQEALNKFKNNDVNILIATDVAARGIDINSLDAVINFDLPNIPETYVHRIGRTGRAGESGNAYSFCGADEMNYIKTIQQLIQKKIELVEDHPYPMDKNTKAINHKGSGSKSTNTKPGKKKGRKSANSKKNKKRWY</sequence>
<dbReference type="CDD" id="cd00268">
    <property type="entry name" value="DEADc"/>
    <property type="match status" value="1"/>
</dbReference>
<feature type="domain" description="DEAD-box RNA helicase Q" evidence="10">
    <location>
        <begin position="1"/>
        <end position="29"/>
    </location>
</feature>
<dbReference type="InterPro" id="IPR044742">
    <property type="entry name" value="DEAD/DEAH_RhlB"/>
</dbReference>
<dbReference type="PANTHER" id="PTHR47959:SF13">
    <property type="entry name" value="ATP-DEPENDENT RNA HELICASE RHLE"/>
    <property type="match status" value="1"/>
</dbReference>
<dbReference type="InterPro" id="IPR014014">
    <property type="entry name" value="RNA_helicase_DEAD_Q_motif"/>
</dbReference>
<keyword evidence="2 11" id="KW-0378">Hydrolase</keyword>
<evidence type="ECO:0000313" key="12">
    <source>
        <dbReference type="Proteomes" id="UP001252186"/>
    </source>
</evidence>
<feature type="domain" description="Helicase C-terminal" evidence="9">
    <location>
        <begin position="219"/>
        <end position="382"/>
    </location>
</feature>
<dbReference type="GO" id="GO:0016787">
    <property type="term" value="F:hydrolase activity"/>
    <property type="evidence" value="ECO:0007669"/>
    <property type="project" value="UniProtKB-KW"/>
</dbReference>
<dbReference type="PROSITE" id="PS51192">
    <property type="entry name" value="HELICASE_ATP_BIND_1"/>
    <property type="match status" value="1"/>
</dbReference>
<dbReference type="InterPro" id="IPR014001">
    <property type="entry name" value="Helicase_ATP-bd"/>
</dbReference>
<evidence type="ECO:0000259" key="9">
    <source>
        <dbReference type="PROSITE" id="PS51194"/>
    </source>
</evidence>
<feature type="domain" description="Helicase ATP-binding" evidence="8">
    <location>
        <begin position="32"/>
        <end position="208"/>
    </location>
</feature>
<feature type="compositionally biased region" description="Basic residues" evidence="7">
    <location>
        <begin position="399"/>
        <end position="418"/>
    </location>
</feature>
<gene>
    <name evidence="11" type="ORF">RM519_11410</name>
</gene>
<accession>A0ABU2Y7Q1</accession>
<keyword evidence="12" id="KW-1185">Reference proteome</keyword>
<protein>
    <submittedName>
        <fullName evidence="11">DEAD/DEAH box helicase</fullName>
        <ecNumber evidence="11">3.6.4.-</ecNumber>
    </submittedName>
</protein>